<evidence type="ECO:0000313" key="2">
    <source>
        <dbReference type="Proteomes" id="UP000001055"/>
    </source>
</evidence>
<dbReference type="GeneID" id="5968019"/>
<name>Q0V6R1_PHANO</name>
<evidence type="ECO:0000313" key="1">
    <source>
        <dbReference type="EMBL" id="EAT91798.1"/>
    </source>
</evidence>
<protein>
    <submittedName>
        <fullName evidence="1">Uncharacterized protein</fullName>
    </submittedName>
</protein>
<dbReference type="InParanoid" id="Q0V6R1"/>
<dbReference type="KEGG" id="pno:SNOG_00303"/>
<proteinExistence type="predicted"/>
<dbReference type="RefSeq" id="XP_001790993.1">
    <property type="nucleotide sequence ID" value="XM_001790941.1"/>
</dbReference>
<reference evidence="2" key="1">
    <citation type="journal article" date="2007" name="Plant Cell">
        <title>Dothideomycete-plant interactions illuminated by genome sequencing and EST analysis of the wheat pathogen Stagonospora nodorum.</title>
        <authorList>
            <person name="Hane J.K."/>
            <person name="Lowe R.G."/>
            <person name="Solomon P.S."/>
            <person name="Tan K.C."/>
            <person name="Schoch C.L."/>
            <person name="Spatafora J.W."/>
            <person name="Crous P.W."/>
            <person name="Kodira C."/>
            <person name="Birren B.W."/>
            <person name="Galagan J.E."/>
            <person name="Torriani S.F."/>
            <person name="McDonald B.A."/>
            <person name="Oliver R.P."/>
        </authorList>
    </citation>
    <scope>NUCLEOTIDE SEQUENCE [LARGE SCALE GENOMIC DNA]</scope>
    <source>
        <strain evidence="2">SN15 / ATCC MYA-4574 / FGSC 10173</strain>
    </source>
</reference>
<accession>Q0V6R1</accession>
<sequence>MAQATNREIAHRETQLAHRCSSTLLPAMCVPITASNLIYDSIMPSQQFLQHVTVETGDTAPSGAKKPWGE</sequence>
<organism evidence="1 2">
    <name type="scientific">Phaeosphaeria nodorum (strain SN15 / ATCC MYA-4574 / FGSC 10173)</name>
    <name type="common">Glume blotch fungus</name>
    <name type="synonym">Parastagonospora nodorum</name>
    <dbReference type="NCBI Taxonomy" id="321614"/>
    <lineage>
        <taxon>Eukaryota</taxon>
        <taxon>Fungi</taxon>
        <taxon>Dikarya</taxon>
        <taxon>Ascomycota</taxon>
        <taxon>Pezizomycotina</taxon>
        <taxon>Dothideomycetes</taxon>
        <taxon>Pleosporomycetidae</taxon>
        <taxon>Pleosporales</taxon>
        <taxon>Pleosporineae</taxon>
        <taxon>Phaeosphaeriaceae</taxon>
        <taxon>Parastagonospora</taxon>
    </lineage>
</organism>
<dbReference type="Proteomes" id="UP000001055">
    <property type="component" value="Unassembled WGS sequence"/>
</dbReference>
<dbReference type="AlphaFoldDB" id="Q0V6R1"/>
<gene>
    <name evidence="1" type="ORF">SNOG_00303</name>
</gene>
<dbReference type="EMBL" id="CH445325">
    <property type="protein sequence ID" value="EAT91798.1"/>
    <property type="molecule type" value="Genomic_DNA"/>
</dbReference>